<feature type="compositionally biased region" description="Polar residues" evidence="4">
    <location>
        <begin position="939"/>
        <end position="955"/>
    </location>
</feature>
<dbReference type="PRINTS" id="PR01415">
    <property type="entry name" value="ANKYRIN"/>
</dbReference>
<reference evidence="5 6" key="1">
    <citation type="submission" date="2019-10" db="EMBL/GenBank/DDBJ databases">
        <authorList>
            <person name="Palmer J.M."/>
        </authorList>
    </citation>
    <scope>NUCLEOTIDE SEQUENCE [LARGE SCALE GENOMIC DNA]</scope>
    <source>
        <strain evidence="5 6">TWF694</strain>
    </source>
</reference>
<protein>
    <recommendedName>
        <fullName evidence="7">Ankyrin repeat protein</fullName>
    </recommendedName>
</protein>
<dbReference type="InterPro" id="IPR051165">
    <property type="entry name" value="Multifunctional_ANK_Repeat"/>
</dbReference>
<feature type="compositionally biased region" description="Acidic residues" evidence="4">
    <location>
        <begin position="632"/>
        <end position="643"/>
    </location>
</feature>
<dbReference type="SMART" id="SM00248">
    <property type="entry name" value="ANK"/>
    <property type="match status" value="10"/>
</dbReference>
<dbReference type="Gene3D" id="1.25.40.20">
    <property type="entry name" value="Ankyrin repeat-containing domain"/>
    <property type="match status" value="4"/>
</dbReference>
<feature type="repeat" description="ANK" evidence="3">
    <location>
        <begin position="1430"/>
        <end position="1462"/>
    </location>
</feature>
<evidence type="ECO:0000256" key="4">
    <source>
        <dbReference type="SAM" id="MobiDB-lite"/>
    </source>
</evidence>
<feature type="repeat" description="ANK" evidence="3">
    <location>
        <begin position="697"/>
        <end position="719"/>
    </location>
</feature>
<comment type="caution">
    <text evidence="5">The sequence shown here is derived from an EMBL/GenBank/DDBJ whole genome shotgun (WGS) entry which is preliminary data.</text>
</comment>
<dbReference type="PANTHER" id="PTHR24123:SF33">
    <property type="entry name" value="PROTEIN HOS4"/>
    <property type="match status" value="1"/>
</dbReference>
<keyword evidence="2 3" id="KW-0040">ANK repeat</keyword>
<keyword evidence="6" id="KW-1185">Reference proteome</keyword>
<feature type="region of interest" description="Disordered" evidence="4">
    <location>
        <begin position="344"/>
        <end position="372"/>
    </location>
</feature>
<dbReference type="PROSITE" id="PS50088">
    <property type="entry name" value="ANK_REPEAT"/>
    <property type="match status" value="5"/>
</dbReference>
<feature type="repeat" description="ANK" evidence="3">
    <location>
        <begin position="548"/>
        <end position="580"/>
    </location>
</feature>
<dbReference type="EMBL" id="JAVHJO010000002">
    <property type="protein sequence ID" value="KAK6542483.1"/>
    <property type="molecule type" value="Genomic_DNA"/>
</dbReference>
<feature type="repeat" description="ANK" evidence="3">
    <location>
        <begin position="1555"/>
        <end position="1579"/>
    </location>
</feature>
<dbReference type="SUPFAM" id="SSF48403">
    <property type="entry name" value="Ankyrin repeat"/>
    <property type="match status" value="3"/>
</dbReference>
<evidence type="ECO:0008006" key="7">
    <source>
        <dbReference type="Google" id="ProtNLM"/>
    </source>
</evidence>
<keyword evidence="1" id="KW-0677">Repeat</keyword>
<feature type="region of interest" description="Disordered" evidence="4">
    <location>
        <begin position="612"/>
        <end position="684"/>
    </location>
</feature>
<evidence type="ECO:0000256" key="2">
    <source>
        <dbReference type="ARBA" id="ARBA00023043"/>
    </source>
</evidence>
<feature type="compositionally biased region" description="Basic and acidic residues" evidence="4">
    <location>
        <begin position="612"/>
        <end position="631"/>
    </location>
</feature>
<evidence type="ECO:0000313" key="5">
    <source>
        <dbReference type="EMBL" id="KAK6542483.1"/>
    </source>
</evidence>
<accession>A0AAV9XK66</accession>
<dbReference type="PROSITE" id="PS50297">
    <property type="entry name" value="ANK_REP_REGION"/>
    <property type="match status" value="5"/>
</dbReference>
<feature type="compositionally biased region" description="Acidic residues" evidence="4">
    <location>
        <begin position="1156"/>
        <end position="1177"/>
    </location>
</feature>
<dbReference type="InterPro" id="IPR036770">
    <property type="entry name" value="Ankyrin_rpt-contain_sf"/>
</dbReference>
<feature type="compositionally biased region" description="Basic and acidic residues" evidence="4">
    <location>
        <begin position="990"/>
        <end position="1005"/>
    </location>
</feature>
<feature type="region of interest" description="Disordered" evidence="4">
    <location>
        <begin position="990"/>
        <end position="1024"/>
    </location>
</feature>
<proteinExistence type="predicted"/>
<sequence length="1714" mass="194146">MASTETLPALPAAPASFLTYVTSKVDSNEPLREIIQPYLKYESKLRALFAQDPSNVALADNVVGLVPIYDGQEAAIKIQARDLEAESEDNRSKYLMALDKKMRKTTGKRAIVDQEEFKRNFDIFTEGALIGLDWTNIVAAGSSVLTPILPVPKKYKKNKKTLRDYYHGVFAPTSDIDLFIYGTKDEEVAIQRMKEVEAIIRGNLLWEATCVRTKNTITIVSQYPNRHIQIVLRLYSSISEILTGFDVNCACVAYNGHQVYASPRAVVSWMLQCNDIDLTRRSPSYEFRLAKYRKRGFEIYFPQLERKRIDPTIYERNIIKLHGLSKLLLLEKLPEASDRDAYLADRRSERGQPGRSSRWSRRSRRTERLKSLRNRTTEVPEWDFGTATADQGEESNYATVSIPYGEGHTANTIQELIYESDLLLNKKNHKPLQEHRAGYLHRHPAFIGEIKYIVEDCCGYCPEPQDEEEKAMQLKDDRFFVRGRIAFLRDDPGRQEIGSFNPLTEDDWTKMAYLNENEALYQAIAANDIPAIKSWIAEGKKLNKRDHTGRTALHLACLASSQEVIKLLIDSGAEISRRLGDGRTALHIAAARGETEIVKMLLLKNQENEEIKSNKEDMKRRTAEGEKSKGAEDDEDKSEDESSFDVVSAGRESVSARTRASFVDIHHKDEEPGDLPKEESDDGDEDIFDINAADWDLKMTPLHYAIVNGHRDIINLLVSDFGADILQPLRGDKNVLPIPLVTRILNKDSQADTLRSLLKLGASSAQVDTEKVSAFMHILYRGDPEHLRVLFEEDAASALAIAKQITVKMGWNPTIENSLLTAIQQGDEEKALILLDKGVSPEITFEALLDAIPGKPDKDAKEKLQRHFKNNFKQPAELALDKKLFKVFRKCIELGVEPSSYTAGGHPSVVGDNDGYNRGANKACTLLDKIHQLIKWNDQKNSQTQHSNSTYSSKKNQSKRKLLKLAAMPKQIVEGSYEYWMAAQLLATENQRREQDNEKIKKENSEIEDDEEAEASKVEENTDVPENPYRELADWLVSKGGKVYHEDFLKFTYRFPRGYGVADETVEKKNNAYHELFKAVWNGDQEALTKITSGSWNEEEEEDPLEVSIVNQLGYTLFSIAVQRKHPKDFLDLLLSIAASQNTPSKTARVRFEVSNSDDDSESEQDSESGSESESSDTEDKGRVISTTTPAQILGFYVPFVLEGEAPVNTQQTNYTLLQQTAIVGDIELFRYLVSAHEKYNDPVAFDSSMSPKVSNIATLCIQYQKVNILEEVLRSNGLGAFAEEEVVEQVSDPGYYMGLSIDGKKRNQWSSTQETVKRHINEPNHECAALLAAYYGSTDVYRWLEEEGAKIALEEYLKRQAESKDPKLDVNLETFQKWLGVNHPLLIHATILNRQSNLSKEEMLAWRKDKIEFFLSRNPLLLNSQENEEGLTPLLLAGQLGDKPAIQALIAAGADIYSSTTKGNLNLAHLILHGKWQRRYDLLDDLYSLLPQDFKEWAFAQRALYQDTEYTPLAYLLHRKQETIWYEDVSMTVNLLPMLLKHSGQVELGIRSTLGDLPLHIAAAKSSLETLQYILDKGQLEQLVTENSNGATALEIASTSWYHHITKDPVRAPYVVDSNSLEDAQKPKDEELEKKRKQLAIPVRNEQWGIVQGEDSRETQVLRMLKTSVKENAGQKTSRVLVTISETNEKVERLDKRQKGGRRMAGNDILSRW</sequence>
<feature type="compositionally biased region" description="Basic and acidic residues" evidence="4">
    <location>
        <begin position="664"/>
        <end position="678"/>
    </location>
</feature>
<name>A0AAV9XK66_9PEZI</name>
<evidence type="ECO:0000313" key="6">
    <source>
        <dbReference type="Proteomes" id="UP001365542"/>
    </source>
</evidence>
<dbReference type="PANTHER" id="PTHR24123">
    <property type="entry name" value="ANKYRIN REPEAT-CONTAINING"/>
    <property type="match status" value="1"/>
</dbReference>
<feature type="repeat" description="ANK" evidence="3">
    <location>
        <begin position="581"/>
        <end position="602"/>
    </location>
</feature>
<evidence type="ECO:0000256" key="3">
    <source>
        <dbReference type="PROSITE-ProRule" id="PRU00023"/>
    </source>
</evidence>
<dbReference type="Pfam" id="PF00023">
    <property type="entry name" value="Ank"/>
    <property type="match status" value="1"/>
</dbReference>
<dbReference type="Pfam" id="PF12796">
    <property type="entry name" value="Ank_2"/>
    <property type="match status" value="1"/>
</dbReference>
<feature type="region of interest" description="Disordered" evidence="4">
    <location>
        <begin position="1147"/>
        <end position="1184"/>
    </location>
</feature>
<evidence type="ECO:0000256" key="1">
    <source>
        <dbReference type="ARBA" id="ARBA00022737"/>
    </source>
</evidence>
<gene>
    <name evidence="5" type="ORF">TWF694_006436</name>
</gene>
<organism evidence="5 6">
    <name type="scientific">Orbilia ellipsospora</name>
    <dbReference type="NCBI Taxonomy" id="2528407"/>
    <lineage>
        <taxon>Eukaryota</taxon>
        <taxon>Fungi</taxon>
        <taxon>Dikarya</taxon>
        <taxon>Ascomycota</taxon>
        <taxon>Pezizomycotina</taxon>
        <taxon>Orbiliomycetes</taxon>
        <taxon>Orbiliales</taxon>
        <taxon>Orbiliaceae</taxon>
        <taxon>Orbilia</taxon>
    </lineage>
</organism>
<feature type="region of interest" description="Disordered" evidence="4">
    <location>
        <begin position="938"/>
        <end position="958"/>
    </location>
</feature>
<dbReference type="InterPro" id="IPR002110">
    <property type="entry name" value="Ankyrin_rpt"/>
</dbReference>
<dbReference type="Proteomes" id="UP001365542">
    <property type="component" value="Unassembled WGS sequence"/>
</dbReference>